<dbReference type="PANTHER" id="PTHR33121">
    <property type="entry name" value="CYCLIC DI-GMP PHOSPHODIESTERASE PDEF"/>
    <property type="match status" value="1"/>
</dbReference>
<dbReference type="CDD" id="cd01948">
    <property type="entry name" value="EAL"/>
    <property type="match status" value="1"/>
</dbReference>
<protein>
    <submittedName>
        <fullName evidence="2">EAL domain-containing protein</fullName>
    </submittedName>
</protein>
<dbReference type="Pfam" id="PF00563">
    <property type="entry name" value="EAL"/>
    <property type="match status" value="1"/>
</dbReference>
<organism evidence="2">
    <name type="scientific">Acerihabitans sp. KWT182</name>
    <dbReference type="NCBI Taxonomy" id="3157919"/>
    <lineage>
        <taxon>Bacteria</taxon>
        <taxon>Pseudomonadati</taxon>
        <taxon>Pseudomonadota</taxon>
        <taxon>Gammaproteobacteria</taxon>
        <taxon>Enterobacterales</taxon>
        <taxon>Pectobacteriaceae</taxon>
        <taxon>Acerihabitans</taxon>
    </lineage>
</organism>
<dbReference type="SMART" id="SM00052">
    <property type="entry name" value="EAL"/>
    <property type="match status" value="1"/>
</dbReference>
<dbReference type="Gene3D" id="3.20.20.450">
    <property type="entry name" value="EAL domain"/>
    <property type="match status" value="1"/>
</dbReference>
<evidence type="ECO:0000313" key="2">
    <source>
        <dbReference type="EMBL" id="XBS68469.1"/>
    </source>
</evidence>
<dbReference type="InterPro" id="IPR001633">
    <property type="entry name" value="EAL_dom"/>
</dbReference>
<dbReference type="InterPro" id="IPR050706">
    <property type="entry name" value="Cyclic-di-GMP_PDE-like"/>
</dbReference>
<gene>
    <name evidence="2" type="ORF">ABK905_17365</name>
</gene>
<sequence length="262" mass="29109">MDQVDQERLTLATALKSAIANGKLRLHYQPQIWLKDGKLYGVEALARWSDPVLGDVSPAKFITLAEEIGEIEAIGRWSLQEACRQMAEWRRDGVPIPVVSVNLSPINFYNSSLPDYIKGLLEQYRLPPTCLTVEITEGVMMNQRPETEKVICAVRGLGVGLSMDDFGTGYSSLSRLAHLPMTELKIDQSFMQDFQEGSKTKAIATTVVRIGQSLRQTVVAEGVETELQKQQLQALQCNIAQGFLYSKALKAADLVTWVNGQH</sequence>
<name>A0AAU7Q5Q9_9GAMM</name>
<dbReference type="SUPFAM" id="SSF141868">
    <property type="entry name" value="EAL domain-like"/>
    <property type="match status" value="1"/>
</dbReference>
<feature type="domain" description="EAL" evidence="1">
    <location>
        <begin position="8"/>
        <end position="262"/>
    </location>
</feature>
<accession>A0AAU7Q5Q9</accession>
<dbReference type="PROSITE" id="PS50883">
    <property type="entry name" value="EAL"/>
    <property type="match status" value="1"/>
</dbReference>
<reference evidence="2" key="1">
    <citation type="submission" date="2024-06" db="EMBL/GenBank/DDBJ databases">
        <authorList>
            <person name="Coelho C."/>
            <person name="Bento M."/>
            <person name="Garcia E."/>
            <person name="Camelo A."/>
            <person name="Brandao I."/>
            <person name="Espirito Santo C."/>
            <person name="Trovao J."/>
            <person name="Verissimo A."/>
            <person name="Costa J."/>
            <person name="Tiago I."/>
        </authorList>
    </citation>
    <scope>NUCLEOTIDE SEQUENCE</scope>
    <source>
        <strain evidence="2">KWT182</strain>
    </source>
</reference>
<dbReference type="InterPro" id="IPR035919">
    <property type="entry name" value="EAL_sf"/>
</dbReference>
<proteinExistence type="predicted"/>
<evidence type="ECO:0000259" key="1">
    <source>
        <dbReference type="PROSITE" id="PS50883"/>
    </source>
</evidence>
<dbReference type="EMBL" id="CP157947">
    <property type="protein sequence ID" value="XBS68469.1"/>
    <property type="molecule type" value="Genomic_DNA"/>
</dbReference>
<dbReference type="PANTHER" id="PTHR33121:SF71">
    <property type="entry name" value="OXYGEN SENSOR PROTEIN DOSP"/>
    <property type="match status" value="1"/>
</dbReference>
<dbReference type="AlphaFoldDB" id="A0AAU7Q5Q9"/>
<dbReference type="GO" id="GO:0071111">
    <property type="term" value="F:cyclic-guanylate-specific phosphodiesterase activity"/>
    <property type="evidence" value="ECO:0007669"/>
    <property type="project" value="InterPro"/>
</dbReference>